<feature type="domain" description="Asparagine synthetase" evidence="5">
    <location>
        <begin position="205"/>
        <end position="599"/>
    </location>
</feature>
<sequence length="608" mass="65623">MRFVVRPDCMLPSAWAALPRGPRTIDHPSGRPFVDGEWEDHEVATATARGVRVVLLGAFDTDGDALAEHCVRLSRGGGVEALASAVPGAYHLLISAGGRVRLQGTLSSRYQPVHRSLDRVTVAADNPAALATGNSLSQVSPERLAVRLVAPLPPWPLGEKPVWDDVNALPAGHHLELDRDGQARTRRHWNAPDAAAPMAEAAPEIARALRAAVRARLRAHPTIGADLSGGLDSTSLCFLMAAEEPDSLPTHRGSARSMLTFRWEVADPNNDDRQWAEFATTRLPDATHIVEGGSSAPAWFGRMAEPYDDLEAPQAWIRTRAQDEHKARLLAGRGVTAHLSGDGGDELFHATPTHLHALMRTNPLLALSHARRYRALYRWGRRATLAGLVRSRSFRDALLSTADTLHAPIGVAGGRPDFGWGAETRLPGWASDDAAAAVGDAVHDLADTTPLSGSAPQHLLLADARTAGEVTRQRSRLSEQMGLSLHAPFLDDHVIEAALAVRLADAVPVDRYKPGLTEAMRGIVPARLLERRTKHEFSADAYAGLRQNRGTLLGLCEDMRLEKLGLVDAAAFRAALTAPHLNAFSIIPLIPTLACENWLRSLPDGGQR</sequence>
<evidence type="ECO:0000256" key="3">
    <source>
        <dbReference type="ARBA" id="ARBA00022888"/>
    </source>
</evidence>
<evidence type="ECO:0000256" key="1">
    <source>
        <dbReference type="ARBA" id="ARBA00005187"/>
    </source>
</evidence>
<dbReference type="InterPro" id="IPR014729">
    <property type="entry name" value="Rossmann-like_a/b/a_fold"/>
</dbReference>
<evidence type="ECO:0000259" key="5">
    <source>
        <dbReference type="Pfam" id="PF00733"/>
    </source>
</evidence>
<organism evidence="6 7">
    <name type="scientific">Streptomyces lonarensis</name>
    <dbReference type="NCBI Taxonomy" id="700599"/>
    <lineage>
        <taxon>Bacteria</taxon>
        <taxon>Bacillati</taxon>
        <taxon>Actinomycetota</taxon>
        <taxon>Actinomycetes</taxon>
        <taxon>Kitasatosporales</taxon>
        <taxon>Streptomycetaceae</taxon>
        <taxon>Streptomyces</taxon>
    </lineage>
</organism>
<comment type="pathway">
    <text evidence="1">Amino-acid biosynthesis; L-asparagine biosynthesis; L-asparagine from L-aspartate (L-Gln route): step 1/1.</text>
</comment>
<comment type="catalytic activity">
    <reaction evidence="4">
        <text>L-aspartate + L-glutamine + ATP + H2O = L-asparagine + L-glutamate + AMP + diphosphate + H(+)</text>
        <dbReference type="Rhea" id="RHEA:12228"/>
        <dbReference type="ChEBI" id="CHEBI:15377"/>
        <dbReference type="ChEBI" id="CHEBI:15378"/>
        <dbReference type="ChEBI" id="CHEBI:29985"/>
        <dbReference type="ChEBI" id="CHEBI:29991"/>
        <dbReference type="ChEBI" id="CHEBI:30616"/>
        <dbReference type="ChEBI" id="CHEBI:33019"/>
        <dbReference type="ChEBI" id="CHEBI:58048"/>
        <dbReference type="ChEBI" id="CHEBI:58359"/>
        <dbReference type="ChEBI" id="CHEBI:456215"/>
        <dbReference type="EC" id="6.3.5.4"/>
    </reaction>
</comment>
<dbReference type="Pfam" id="PF00733">
    <property type="entry name" value="Asn_synthase"/>
    <property type="match status" value="1"/>
</dbReference>
<dbReference type="GO" id="GO:0004066">
    <property type="term" value="F:asparagine synthase (glutamine-hydrolyzing) activity"/>
    <property type="evidence" value="ECO:0007669"/>
    <property type="project" value="UniProtKB-EC"/>
</dbReference>
<dbReference type="PANTHER" id="PTHR43284:SF1">
    <property type="entry name" value="ASPARAGINE SYNTHETASE"/>
    <property type="match status" value="1"/>
</dbReference>
<dbReference type="PANTHER" id="PTHR43284">
    <property type="entry name" value="ASPARAGINE SYNTHETASE (GLUTAMINE-HYDROLYZING)"/>
    <property type="match status" value="1"/>
</dbReference>
<reference evidence="6 7" key="1">
    <citation type="submission" date="2020-03" db="EMBL/GenBank/DDBJ databases">
        <title>Draft genome of Streptomyces sp. ventii, isolated from the Axial Seamount in the Pacific Ocean, and resequencing of the two type strains Streptomyces lonarensis strain NCL 716 and Streptomyces bohaiensis strain 11A07.</title>
        <authorList>
            <person name="Loughran R.M."/>
            <person name="Pfannmuller K.M."/>
            <person name="Wasson B.J."/>
            <person name="Deadmond M.C."/>
            <person name="Paddock B.E."/>
            <person name="Koyack M.J."/>
            <person name="Gallegos D.A."/>
            <person name="Mitchell E.A."/>
            <person name="Ushijima B."/>
            <person name="Saw J.H."/>
            <person name="Mcphail K.L."/>
            <person name="Videau P."/>
        </authorList>
    </citation>
    <scope>NUCLEOTIDE SEQUENCE [LARGE SCALE GENOMIC DNA]</scope>
    <source>
        <strain evidence="6 7">NCL716</strain>
    </source>
</reference>
<keyword evidence="3" id="KW-0028">Amino-acid biosynthesis</keyword>
<dbReference type="Proteomes" id="UP000578686">
    <property type="component" value="Unassembled WGS sequence"/>
</dbReference>
<dbReference type="RefSeq" id="WP_167968244.1">
    <property type="nucleotide sequence ID" value="NZ_BHZG01000010.1"/>
</dbReference>
<keyword evidence="3" id="KW-0061">Asparagine biosynthesis</keyword>
<protein>
    <recommendedName>
        <fullName evidence="2">asparagine synthase (glutamine-hydrolyzing)</fullName>
        <ecNumber evidence="2">6.3.5.4</ecNumber>
    </recommendedName>
</protein>
<comment type="caution">
    <text evidence="6">The sequence shown here is derived from an EMBL/GenBank/DDBJ whole genome shotgun (WGS) entry which is preliminary data.</text>
</comment>
<dbReference type="AlphaFoldDB" id="A0A7X6HXU7"/>
<dbReference type="InterPro" id="IPR051786">
    <property type="entry name" value="ASN_synthetase/amidase"/>
</dbReference>
<dbReference type="EC" id="6.3.5.4" evidence="2"/>
<evidence type="ECO:0000256" key="2">
    <source>
        <dbReference type="ARBA" id="ARBA00012737"/>
    </source>
</evidence>
<dbReference type="EMBL" id="JAAVJD010000020">
    <property type="protein sequence ID" value="NJQ04946.1"/>
    <property type="molecule type" value="Genomic_DNA"/>
</dbReference>
<dbReference type="GO" id="GO:0006529">
    <property type="term" value="P:asparagine biosynthetic process"/>
    <property type="evidence" value="ECO:0007669"/>
    <property type="project" value="UniProtKB-KW"/>
</dbReference>
<proteinExistence type="predicted"/>
<gene>
    <name evidence="6" type="ORF">HCN56_04950</name>
</gene>
<name>A0A7X6HXU7_9ACTN</name>
<accession>A0A7X6HXU7</accession>
<dbReference type="InterPro" id="IPR001962">
    <property type="entry name" value="Asn_synthase"/>
</dbReference>
<dbReference type="SUPFAM" id="SSF52402">
    <property type="entry name" value="Adenine nucleotide alpha hydrolases-like"/>
    <property type="match status" value="1"/>
</dbReference>
<dbReference type="Gene3D" id="3.40.50.620">
    <property type="entry name" value="HUPs"/>
    <property type="match status" value="2"/>
</dbReference>
<evidence type="ECO:0000256" key="4">
    <source>
        <dbReference type="ARBA" id="ARBA00048741"/>
    </source>
</evidence>
<keyword evidence="7" id="KW-1185">Reference proteome</keyword>
<evidence type="ECO:0000313" key="6">
    <source>
        <dbReference type="EMBL" id="NJQ04946.1"/>
    </source>
</evidence>
<evidence type="ECO:0000313" key="7">
    <source>
        <dbReference type="Proteomes" id="UP000578686"/>
    </source>
</evidence>